<sequence length="72" mass="8008">MLSSEKGSKILYPLQIEGEALKKELVCLSSLISSGLISLKTAIVLKLRVPFFTPKTEPEAKIHKRNNPLLVF</sequence>
<dbReference type="EMBL" id="CP009528">
    <property type="protein sequence ID" value="AKB54976.1"/>
    <property type="molecule type" value="Genomic_DNA"/>
</dbReference>
<name>A0A0E3LNL4_METBA</name>
<evidence type="ECO:0000313" key="1">
    <source>
        <dbReference type="EMBL" id="AKB54976.1"/>
    </source>
</evidence>
<dbReference type="Proteomes" id="UP000033033">
    <property type="component" value="Chromosome"/>
</dbReference>
<protein>
    <submittedName>
        <fullName evidence="1">Uncharacterized protein</fullName>
    </submittedName>
</protein>
<gene>
    <name evidence="1" type="ORF">MSBRM_1978</name>
</gene>
<dbReference type="AlphaFoldDB" id="A0A0E3LNL4"/>
<organism evidence="1 2">
    <name type="scientific">Methanosarcina barkeri MS</name>
    <dbReference type="NCBI Taxonomy" id="1434108"/>
    <lineage>
        <taxon>Archaea</taxon>
        <taxon>Methanobacteriati</taxon>
        <taxon>Methanobacteriota</taxon>
        <taxon>Stenosarchaea group</taxon>
        <taxon>Methanomicrobia</taxon>
        <taxon>Methanosarcinales</taxon>
        <taxon>Methanosarcinaceae</taxon>
        <taxon>Methanosarcina</taxon>
    </lineage>
</organism>
<dbReference type="HOGENOM" id="CLU_2712771_0_0_2"/>
<dbReference type="KEGG" id="mby:MSBRM_1978"/>
<accession>A0A0E3LNL4</accession>
<dbReference type="GeneID" id="42569715"/>
<reference evidence="1 2" key="1">
    <citation type="submission" date="2014-07" db="EMBL/GenBank/DDBJ databases">
        <title>Methanogenic archaea and the global carbon cycle.</title>
        <authorList>
            <person name="Henriksen J.R."/>
            <person name="Luke J."/>
            <person name="Reinhart S."/>
            <person name="Benedict M.N."/>
            <person name="Youngblut N.D."/>
            <person name="Metcalf M.E."/>
            <person name="Whitaker R.J."/>
            <person name="Metcalf W.W."/>
        </authorList>
    </citation>
    <scope>NUCLEOTIDE SEQUENCE [LARGE SCALE GENOMIC DNA]</scope>
    <source>
        <strain evidence="1 2">MS</strain>
    </source>
</reference>
<proteinExistence type="predicted"/>
<dbReference type="PATRIC" id="fig|1434108.4.peg.2519"/>
<evidence type="ECO:0000313" key="2">
    <source>
        <dbReference type="Proteomes" id="UP000033033"/>
    </source>
</evidence>
<dbReference type="RefSeq" id="WP_144413964.1">
    <property type="nucleotide sequence ID" value="NZ_CP009528.1"/>
</dbReference>
<keyword evidence="2" id="KW-1185">Reference proteome</keyword>